<evidence type="ECO:0008006" key="4">
    <source>
        <dbReference type="Google" id="ProtNLM"/>
    </source>
</evidence>
<accession>A0A1V2DWL9</accession>
<proteinExistence type="predicted"/>
<organism evidence="2 3">
    <name type="scientific">Marinobacter lutaoensis</name>
    <dbReference type="NCBI Taxonomy" id="135739"/>
    <lineage>
        <taxon>Bacteria</taxon>
        <taxon>Pseudomonadati</taxon>
        <taxon>Pseudomonadota</taxon>
        <taxon>Gammaproteobacteria</taxon>
        <taxon>Pseudomonadales</taxon>
        <taxon>Marinobacteraceae</taxon>
        <taxon>Marinobacter</taxon>
    </lineage>
</organism>
<protein>
    <recommendedName>
        <fullName evidence="4">PhoP regulatory network protein YrbL</fullName>
    </recommendedName>
</protein>
<dbReference type="STRING" id="135739.BTO32_04235"/>
<dbReference type="RefSeq" id="WP_076723209.1">
    <property type="nucleotide sequence ID" value="NZ_MSCW01000003.1"/>
</dbReference>
<keyword evidence="3" id="KW-1185">Reference proteome</keyword>
<evidence type="ECO:0000313" key="3">
    <source>
        <dbReference type="Proteomes" id="UP000189339"/>
    </source>
</evidence>
<dbReference type="Proteomes" id="UP000189339">
    <property type="component" value="Unassembled WGS sequence"/>
</dbReference>
<evidence type="ECO:0000256" key="1">
    <source>
        <dbReference type="SAM" id="MobiDB-lite"/>
    </source>
</evidence>
<sequence>MTLVLKTQKPFAQGGNRLCFVHPNHPDRCIKVRRPDFSLADRRRKKGFPKNLKPLSSFDDNREEFRVMTIFERRYGDRIFQHVSRCYGFTDTDLGAGLVSELIRDANGSISETLKKYLWDNGLTEDCQKAISQLGHFWQREAVPSRDLLLHNIVVQKGADGQIMRLVVIDGLGNAGLIPFRWLPGAVQHHKAGRKVTNLHKRIRDLLNQRGQGEFPGYHGLLLHDGRAQGEDLSPENQEYMEQPGDKASS</sequence>
<dbReference type="Pfam" id="PF10707">
    <property type="entry name" value="YrbL-PhoP_reg"/>
    <property type="match status" value="1"/>
</dbReference>
<comment type="caution">
    <text evidence="2">The sequence shown here is derived from an EMBL/GenBank/DDBJ whole genome shotgun (WGS) entry which is preliminary data.</text>
</comment>
<evidence type="ECO:0000313" key="2">
    <source>
        <dbReference type="EMBL" id="ONF44661.1"/>
    </source>
</evidence>
<dbReference type="AlphaFoldDB" id="A0A1V2DWL9"/>
<dbReference type="InterPro" id="IPR019647">
    <property type="entry name" value="PhoP_reg_network_YrbL"/>
</dbReference>
<dbReference type="EMBL" id="MSCW01000003">
    <property type="protein sequence ID" value="ONF44661.1"/>
    <property type="molecule type" value="Genomic_DNA"/>
</dbReference>
<name>A0A1V2DWL9_9GAMM</name>
<dbReference type="OrthoDB" id="595236at2"/>
<gene>
    <name evidence="2" type="ORF">BTO32_04235</name>
</gene>
<feature type="region of interest" description="Disordered" evidence="1">
    <location>
        <begin position="228"/>
        <end position="250"/>
    </location>
</feature>
<reference evidence="2 3" key="1">
    <citation type="submission" date="2016-12" db="EMBL/GenBank/DDBJ databases">
        <title>Marinobacter lutaoensis whole genome sequencing.</title>
        <authorList>
            <person name="Verma A."/>
            <person name="Krishnamurthi S."/>
        </authorList>
    </citation>
    <scope>NUCLEOTIDE SEQUENCE [LARGE SCALE GENOMIC DNA]</scope>
    <source>
        <strain evidence="2 3">T5054</strain>
    </source>
</reference>